<accession>B3SBG9</accession>
<dbReference type="InterPro" id="IPR001315">
    <property type="entry name" value="CARD"/>
</dbReference>
<dbReference type="PROSITE" id="PS50209">
    <property type="entry name" value="CARD"/>
    <property type="match status" value="1"/>
</dbReference>
<protein>
    <recommendedName>
        <fullName evidence="2">CARD domain-containing protein</fullName>
    </recommendedName>
</protein>
<dbReference type="HOGENOM" id="CLU_1557275_0_0_1"/>
<dbReference type="RefSeq" id="XP_002117543.1">
    <property type="nucleotide sequence ID" value="XM_002117507.1"/>
</dbReference>
<dbReference type="GeneID" id="6758806"/>
<feature type="region of interest" description="Disordered" evidence="1">
    <location>
        <begin position="98"/>
        <end position="172"/>
    </location>
</feature>
<dbReference type="Proteomes" id="UP000009022">
    <property type="component" value="Unassembled WGS sequence"/>
</dbReference>
<dbReference type="PANTHER" id="PTHR22845:SF5">
    <property type="entry name" value="APOPTOTIC PROTEASE-ACTIVATING FACTOR 1"/>
    <property type="match status" value="1"/>
</dbReference>
<evidence type="ECO:0000259" key="2">
    <source>
        <dbReference type="PROSITE" id="PS50209"/>
    </source>
</evidence>
<gene>
    <name evidence="3" type="ORF">TRIADDRAFT_61613</name>
</gene>
<organism evidence="3 4">
    <name type="scientific">Trichoplax adhaerens</name>
    <name type="common">Trichoplax reptans</name>
    <dbReference type="NCBI Taxonomy" id="10228"/>
    <lineage>
        <taxon>Eukaryota</taxon>
        <taxon>Metazoa</taxon>
        <taxon>Placozoa</taxon>
        <taxon>Uniplacotomia</taxon>
        <taxon>Trichoplacea</taxon>
        <taxon>Trichoplacidae</taxon>
        <taxon>Trichoplax</taxon>
    </lineage>
</organism>
<dbReference type="InParanoid" id="B3SBG9"/>
<name>B3SBG9_TRIAD</name>
<proteinExistence type="predicted"/>
<dbReference type="CTD" id="6758806"/>
<reference evidence="3 4" key="1">
    <citation type="journal article" date="2008" name="Nature">
        <title>The Trichoplax genome and the nature of placozoans.</title>
        <authorList>
            <person name="Srivastava M."/>
            <person name="Begovic E."/>
            <person name="Chapman J."/>
            <person name="Putnam N.H."/>
            <person name="Hellsten U."/>
            <person name="Kawashima T."/>
            <person name="Kuo A."/>
            <person name="Mitros T."/>
            <person name="Salamov A."/>
            <person name="Carpenter M.L."/>
            <person name="Signorovitch A.Y."/>
            <person name="Moreno M.A."/>
            <person name="Kamm K."/>
            <person name="Grimwood J."/>
            <person name="Schmutz J."/>
            <person name="Shapiro H."/>
            <person name="Grigoriev I.V."/>
            <person name="Buss L.W."/>
            <person name="Schierwater B."/>
            <person name="Dellaporta S.L."/>
            <person name="Rokhsar D.S."/>
        </authorList>
    </citation>
    <scope>NUCLEOTIDE SEQUENCE [LARGE SCALE GENOMIC DNA]</scope>
    <source>
        <strain evidence="3 4">Grell-BS-1999</strain>
    </source>
</reference>
<dbReference type="EMBL" id="DS985264">
    <property type="protein sequence ID" value="EDV19953.1"/>
    <property type="molecule type" value="Genomic_DNA"/>
</dbReference>
<dbReference type="KEGG" id="tad:TRIADDRAFT_61613"/>
<dbReference type="InterPro" id="IPR011029">
    <property type="entry name" value="DEATH-like_dom_sf"/>
</dbReference>
<dbReference type="GO" id="GO:0042981">
    <property type="term" value="P:regulation of apoptotic process"/>
    <property type="evidence" value="ECO:0007669"/>
    <property type="project" value="InterPro"/>
</dbReference>
<keyword evidence="4" id="KW-1185">Reference proteome</keyword>
<dbReference type="Pfam" id="PF00619">
    <property type="entry name" value="CARD"/>
    <property type="match status" value="1"/>
</dbReference>
<dbReference type="PANTHER" id="PTHR22845">
    <property type="entry name" value="APOPTOTIC PROTEASE-ACTIVATING FACTOR 1"/>
    <property type="match status" value="1"/>
</dbReference>
<evidence type="ECO:0000313" key="3">
    <source>
        <dbReference type="EMBL" id="EDV19953.1"/>
    </source>
</evidence>
<dbReference type="CDD" id="cd01671">
    <property type="entry name" value="CARD"/>
    <property type="match status" value="1"/>
</dbReference>
<feature type="domain" description="CARD" evidence="2">
    <location>
        <begin position="3"/>
        <end position="93"/>
    </location>
</feature>
<dbReference type="PhylomeDB" id="B3SBG9"/>
<dbReference type="AlphaFoldDB" id="B3SBG9"/>
<dbReference type="Gene3D" id="1.10.533.10">
    <property type="entry name" value="Death Domain, Fas"/>
    <property type="match status" value="1"/>
</dbReference>
<feature type="compositionally biased region" description="Basic and acidic residues" evidence="1">
    <location>
        <begin position="162"/>
        <end position="172"/>
    </location>
</feature>
<evidence type="ECO:0000256" key="1">
    <source>
        <dbReference type="SAM" id="MobiDB-lite"/>
    </source>
</evidence>
<evidence type="ECO:0000313" key="4">
    <source>
        <dbReference type="Proteomes" id="UP000009022"/>
    </source>
</evidence>
<dbReference type="SUPFAM" id="SSF47986">
    <property type="entry name" value="DEATH domain"/>
    <property type="match status" value="1"/>
</dbReference>
<sequence>MVVSKCIKEVIVKHYSEIAKDVPIADILYDLRATAILSNEEVSKLRDHCKSDQDRAFKFLKVLESRSDRNFYQFCTILQHSDIKNVQNLGNKLERAATAVVQKQRSEDENESDQFDSAPGSPEETSSSEKLESTSSVFADRNKRKRYSSYHLSEALSPAHKRSNDSDNALKS</sequence>